<keyword evidence="8" id="KW-1185">Reference proteome</keyword>
<name>A0AAN8IPJ0_TRICO</name>
<sequence length="257" mass="30244">MRSQFMDVKVPLELLDVLDQGKNPQLYTKEVLERTLLKNKEVNGKVETYKKFHAALLKELGEEMPEDTMTYRNIRDIMDKHKIVCSGVMSIWANPIFRPQNAASAALIRFVPNFVSLRLSWTHNSLKSEGVEQFVEEFLPIIREHNPQVKYFLHRTYTECDPFVVGEYTWLRHRKKRASWRSVHQVLSMVEEMAVGGDYRPGLKRGVNSRLPRGQELWDTETIGHDVFKVHSKWKADEEDLDMPTSQKHPHFVYRKY</sequence>
<dbReference type="GO" id="GO:0003712">
    <property type="term" value="F:transcription coregulator activity"/>
    <property type="evidence" value="ECO:0007669"/>
    <property type="project" value="InterPro"/>
</dbReference>
<comment type="subunit">
    <text evidence="6">Component of the Mediator complex.</text>
</comment>
<evidence type="ECO:0000313" key="8">
    <source>
        <dbReference type="Proteomes" id="UP001331761"/>
    </source>
</evidence>
<comment type="caution">
    <text evidence="7">The sequence shown here is derived from an EMBL/GenBank/DDBJ whole genome shotgun (WGS) entry which is preliminary data.</text>
</comment>
<reference evidence="7 8" key="1">
    <citation type="submission" date="2019-10" db="EMBL/GenBank/DDBJ databases">
        <title>Assembly and Annotation for the nematode Trichostrongylus colubriformis.</title>
        <authorList>
            <person name="Martin J."/>
        </authorList>
    </citation>
    <scope>NUCLEOTIDE SEQUENCE [LARGE SCALE GENOMIC DNA]</scope>
    <source>
        <strain evidence="7">G859</strain>
        <tissue evidence="7">Whole worm</tissue>
    </source>
</reference>
<dbReference type="SUPFAM" id="SSF52833">
    <property type="entry name" value="Thioredoxin-like"/>
    <property type="match status" value="1"/>
</dbReference>
<protein>
    <recommendedName>
        <fullName evidence="6">Mediator of RNA polymerase II transcription subunit 10</fullName>
    </recommendedName>
    <alternativeName>
        <fullName evidence="6">Mediator complex subunit 10</fullName>
    </alternativeName>
</protein>
<keyword evidence="6" id="KW-0010">Activator</keyword>
<keyword evidence="3 6" id="KW-0805">Transcription regulation</keyword>
<keyword evidence="5 6" id="KW-0539">Nucleus</keyword>
<dbReference type="InterPro" id="IPR036249">
    <property type="entry name" value="Thioredoxin-like_sf"/>
</dbReference>
<comment type="function">
    <text evidence="6">Component of the Mediator complex, a coactivator involved in the regulated transcription of nearly all RNA polymerase II-dependent genes. Mediator functions as a bridge to convey information from gene-specific regulatory proteins to the basal RNA polymerase II transcription machinery. Mediator is recruited to promoters by direct interactions with regulatory proteins and serves as a scaffold for the assembly of a functional preinitiation complex with RNA polymerase II and the general transcription factors.</text>
</comment>
<evidence type="ECO:0000256" key="1">
    <source>
        <dbReference type="ARBA" id="ARBA00004123"/>
    </source>
</evidence>
<dbReference type="Proteomes" id="UP001331761">
    <property type="component" value="Unassembled WGS sequence"/>
</dbReference>
<organism evidence="7 8">
    <name type="scientific">Trichostrongylus colubriformis</name>
    <name type="common">Black scour worm</name>
    <dbReference type="NCBI Taxonomy" id="6319"/>
    <lineage>
        <taxon>Eukaryota</taxon>
        <taxon>Metazoa</taxon>
        <taxon>Ecdysozoa</taxon>
        <taxon>Nematoda</taxon>
        <taxon>Chromadorea</taxon>
        <taxon>Rhabditida</taxon>
        <taxon>Rhabditina</taxon>
        <taxon>Rhabditomorpha</taxon>
        <taxon>Strongyloidea</taxon>
        <taxon>Trichostrongylidae</taxon>
        <taxon>Trichostrongylus</taxon>
    </lineage>
</organism>
<dbReference type="Pfam" id="PF09748">
    <property type="entry name" value="Med10"/>
    <property type="match status" value="1"/>
</dbReference>
<dbReference type="GO" id="GO:0016592">
    <property type="term" value="C:mediator complex"/>
    <property type="evidence" value="ECO:0007669"/>
    <property type="project" value="InterPro"/>
</dbReference>
<dbReference type="AlphaFoldDB" id="A0AAN8IPJ0"/>
<evidence type="ECO:0000313" key="7">
    <source>
        <dbReference type="EMBL" id="KAK5976937.1"/>
    </source>
</evidence>
<dbReference type="GO" id="GO:0006357">
    <property type="term" value="P:regulation of transcription by RNA polymerase II"/>
    <property type="evidence" value="ECO:0007669"/>
    <property type="project" value="InterPro"/>
</dbReference>
<evidence type="ECO:0000256" key="3">
    <source>
        <dbReference type="ARBA" id="ARBA00023015"/>
    </source>
</evidence>
<dbReference type="EMBL" id="WIXE01011214">
    <property type="protein sequence ID" value="KAK5976937.1"/>
    <property type="molecule type" value="Genomic_DNA"/>
</dbReference>
<proteinExistence type="inferred from homology"/>
<evidence type="ECO:0000256" key="4">
    <source>
        <dbReference type="ARBA" id="ARBA00023163"/>
    </source>
</evidence>
<keyword evidence="4 6" id="KW-0804">Transcription</keyword>
<evidence type="ECO:0000256" key="2">
    <source>
        <dbReference type="ARBA" id="ARBA00005389"/>
    </source>
</evidence>
<comment type="similarity">
    <text evidence="2 6">Belongs to the Mediator complex subunit 10 family.</text>
</comment>
<evidence type="ECO:0000256" key="5">
    <source>
        <dbReference type="ARBA" id="ARBA00023242"/>
    </source>
</evidence>
<gene>
    <name evidence="6" type="primary">MED10</name>
    <name evidence="7" type="ORF">GCK32_010618</name>
</gene>
<dbReference type="InterPro" id="IPR019145">
    <property type="entry name" value="Mediator_Med10"/>
</dbReference>
<dbReference type="Gene3D" id="3.40.30.10">
    <property type="entry name" value="Glutaredoxin"/>
    <property type="match status" value="1"/>
</dbReference>
<evidence type="ECO:0000256" key="6">
    <source>
        <dbReference type="RuleBase" id="RU364146"/>
    </source>
</evidence>
<accession>A0AAN8IPJ0</accession>
<comment type="subcellular location">
    <subcellularLocation>
        <location evidence="1 6">Nucleus</location>
    </subcellularLocation>
</comment>